<evidence type="ECO:0000256" key="12">
    <source>
        <dbReference type="SAM" id="MobiDB-lite"/>
    </source>
</evidence>
<organism evidence="14 15">
    <name type="scientific">Mycena chlorophos</name>
    <name type="common">Agaric fungus</name>
    <name type="synonym">Agaricus chlorophos</name>
    <dbReference type="NCBI Taxonomy" id="658473"/>
    <lineage>
        <taxon>Eukaryota</taxon>
        <taxon>Fungi</taxon>
        <taxon>Dikarya</taxon>
        <taxon>Basidiomycota</taxon>
        <taxon>Agaricomycotina</taxon>
        <taxon>Agaricomycetes</taxon>
        <taxon>Agaricomycetidae</taxon>
        <taxon>Agaricales</taxon>
        <taxon>Marasmiineae</taxon>
        <taxon>Mycenaceae</taxon>
        <taxon>Mycena</taxon>
    </lineage>
</organism>
<dbReference type="PRINTS" id="PR01233">
    <property type="entry name" value="JOSEPHIN"/>
</dbReference>
<evidence type="ECO:0000256" key="5">
    <source>
        <dbReference type="ARBA" id="ARBA00022786"/>
    </source>
</evidence>
<feature type="active site" evidence="11">
    <location>
        <position position="131"/>
    </location>
</feature>
<feature type="active site" evidence="11">
    <location>
        <position position="115"/>
    </location>
</feature>
<keyword evidence="7" id="KW-0788">Thiol protease</keyword>
<keyword evidence="9" id="KW-0804">Transcription</keyword>
<dbReference type="Proteomes" id="UP000815677">
    <property type="component" value="Unassembled WGS sequence"/>
</dbReference>
<evidence type="ECO:0000256" key="1">
    <source>
        <dbReference type="ARBA" id="ARBA00000707"/>
    </source>
</evidence>
<keyword evidence="10" id="KW-0539">Nucleus</keyword>
<keyword evidence="8" id="KW-0805">Transcription regulation</keyword>
<evidence type="ECO:0000256" key="4">
    <source>
        <dbReference type="ARBA" id="ARBA00022670"/>
    </source>
</evidence>
<evidence type="ECO:0000313" key="14">
    <source>
        <dbReference type="EMBL" id="GAT56364.1"/>
    </source>
</evidence>
<evidence type="ECO:0000256" key="6">
    <source>
        <dbReference type="ARBA" id="ARBA00022801"/>
    </source>
</evidence>
<dbReference type="SMART" id="SM00726">
    <property type="entry name" value="UIM"/>
    <property type="match status" value="3"/>
</dbReference>
<keyword evidence="4" id="KW-0645">Protease</keyword>
<keyword evidence="5" id="KW-0833">Ubl conjugation pathway</keyword>
<dbReference type="SMART" id="SM01246">
    <property type="entry name" value="Josephin"/>
    <property type="match status" value="1"/>
</dbReference>
<name>A0ABQ0M042_MYCCL</name>
<evidence type="ECO:0000259" key="13">
    <source>
        <dbReference type="PROSITE" id="PS50957"/>
    </source>
</evidence>
<dbReference type="EC" id="3.4.19.12" evidence="3"/>
<dbReference type="PANTHER" id="PTHR14159:SF0">
    <property type="entry name" value="ATAXIN-3-RELATED"/>
    <property type="match status" value="1"/>
</dbReference>
<dbReference type="InterPro" id="IPR033865">
    <property type="entry name" value="Ataxin-3"/>
</dbReference>
<comment type="catalytic activity">
    <reaction evidence="1">
        <text>Thiol-dependent hydrolysis of ester, thioester, amide, peptide and isopeptide bonds formed by the C-terminal Gly of ubiquitin (a 76-residue protein attached to proteins as an intracellular targeting signal).</text>
        <dbReference type="EC" id="3.4.19.12"/>
    </reaction>
</comment>
<evidence type="ECO:0000256" key="3">
    <source>
        <dbReference type="ARBA" id="ARBA00012759"/>
    </source>
</evidence>
<feature type="domain" description="Josephin" evidence="13">
    <location>
        <begin position="5"/>
        <end position="177"/>
    </location>
</feature>
<keyword evidence="15" id="KW-1185">Reference proteome</keyword>
<keyword evidence="6 11" id="KW-0378">Hydrolase</keyword>
<dbReference type="Pfam" id="PF02099">
    <property type="entry name" value="Josephin"/>
    <property type="match status" value="1"/>
</dbReference>
<dbReference type="PROSITE" id="PS50330">
    <property type="entry name" value="UIM"/>
    <property type="match status" value="1"/>
</dbReference>
<dbReference type="PANTHER" id="PTHR14159">
    <property type="entry name" value="ATAXIN-3-RELATED"/>
    <property type="match status" value="1"/>
</dbReference>
<dbReference type="InterPro" id="IPR006155">
    <property type="entry name" value="Josephin"/>
</dbReference>
<protein>
    <recommendedName>
        <fullName evidence="3">ubiquitinyl hydrolase 1</fullName>
        <ecNumber evidence="3">3.4.19.12</ecNumber>
    </recommendedName>
</protein>
<evidence type="ECO:0000256" key="10">
    <source>
        <dbReference type="ARBA" id="ARBA00023242"/>
    </source>
</evidence>
<comment type="subcellular location">
    <subcellularLocation>
        <location evidence="2">Nucleus</location>
    </subcellularLocation>
</comment>
<evidence type="ECO:0000313" key="15">
    <source>
        <dbReference type="Proteomes" id="UP000815677"/>
    </source>
</evidence>
<feature type="compositionally biased region" description="Low complexity" evidence="12">
    <location>
        <begin position="367"/>
        <end position="381"/>
    </location>
</feature>
<feature type="active site" evidence="11">
    <location>
        <position position="20"/>
    </location>
</feature>
<evidence type="ECO:0000256" key="9">
    <source>
        <dbReference type="ARBA" id="ARBA00023163"/>
    </source>
</evidence>
<evidence type="ECO:0000256" key="7">
    <source>
        <dbReference type="ARBA" id="ARBA00022807"/>
    </source>
</evidence>
<proteinExistence type="predicted"/>
<evidence type="ECO:0000256" key="11">
    <source>
        <dbReference type="PROSITE-ProRule" id="PRU00331"/>
    </source>
</evidence>
<dbReference type="Gene3D" id="1.10.287.10">
    <property type="entry name" value="S15/NS1, RNA-binding"/>
    <property type="match status" value="1"/>
</dbReference>
<evidence type="ECO:0000256" key="2">
    <source>
        <dbReference type="ARBA" id="ARBA00004123"/>
    </source>
</evidence>
<gene>
    <name evidence="14" type="ORF">MCHLO_13022</name>
</gene>
<sequence length="411" mass="45937">MDNLVARIYHEKQQEGSMLCAQHALNALLQGNYFTAPDLSEIAKELDTLEQSYDDDNHGTRSGNMDDTGFFSVQVLEKALEVWGLLLSRWRSEEMRAFQDHPESQLAFILNYEHHWYCLRRFGTKHWFNLNSLSPRPEWISPLYLGMVLQQAEADGYSVFVVRSIDPDNAAPLPHTAVDDIALTVPEPGSAPQVAGSEAIDDMEDEDYELQAALHASLMGESEVDAPPPVIRPPVPLPVAVEDDEMDEDADPVAASMARNKRALEDMRREQEYARRQMLFAETGQDDTEDEIFRQALRESGSDNNASAEHPAAHLAHAGRDRVYDDDDADLQAALKASLEEAPVGWSFPETPEPSRQQPIFESAPPAALSAMTRSASSSSVDIEESEEQIPVVEEVSVEEMRRRRLAKFGS</sequence>
<evidence type="ECO:0000256" key="8">
    <source>
        <dbReference type="ARBA" id="ARBA00023015"/>
    </source>
</evidence>
<reference evidence="14" key="1">
    <citation type="submission" date="2014-09" db="EMBL/GenBank/DDBJ databases">
        <title>Genome sequence of the luminous mushroom Mycena chlorophos for searching fungal bioluminescence genes.</title>
        <authorList>
            <person name="Tanaka Y."/>
            <person name="Kasuga D."/>
            <person name="Oba Y."/>
            <person name="Hase S."/>
            <person name="Sato K."/>
            <person name="Oba Y."/>
            <person name="Sakakibara Y."/>
        </authorList>
    </citation>
    <scope>NUCLEOTIDE SEQUENCE</scope>
</reference>
<feature type="region of interest" description="Disordered" evidence="12">
    <location>
        <begin position="334"/>
        <end position="390"/>
    </location>
</feature>
<dbReference type="EMBL" id="DF849259">
    <property type="protein sequence ID" value="GAT56364.1"/>
    <property type="molecule type" value="Genomic_DNA"/>
</dbReference>
<dbReference type="InterPro" id="IPR003903">
    <property type="entry name" value="UIM_dom"/>
</dbReference>
<dbReference type="PROSITE" id="PS50957">
    <property type="entry name" value="JOSEPHIN"/>
    <property type="match status" value="1"/>
</dbReference>
<dbReference type="Gene3D" id="3.90.70.40">
    <property type="match status" value="1"/>
</dbReference>
<accession>A0ABQ0M042</accession>